<name>A0A176VE63_MARPO</name>
<sequence length="436" mass="49971">MREPLSMAAEVMPSRKKPALQHHHHHNANGQVSSGHQKSLGDEAEREVGALPKLQRCPTAGHKPDKYDDLEDLEYPPALYSGMEQYLPGDLLSASRDKKISFLERILAKYRPNGERARKHREYRERIRYNYQPLHEELYSLDPDRFFDRTFLDAVKDGSEEALRKIITEHSPGVYTFNMLDATFCSMMLEEVEHFENWALEAKVKVMRPNTMNNYGAVLDDIGMEGMLNELMINFINPMAAGEYMQSSFGNKLISCGRAVKGLIMSEETVGKRDIEEKIVEPYKSVLFANVGGSSLDTHHGFVVEYSMDRDLDLGFHVDDSEVTLNVCLGKDFDGGELFFRGVRCDKHVNGESRPEEVLEYSHVPGRAILHAGRHRHGAKAITAGQRTNLILWCRSSEFRELKKYQRDFSSWCGECLVRRKERRRRLSNAKRQLAT</sequence>
<keyword evidence="2" id="KW-0479">Metal-binding</keyword>
<gene>
    <name evidence="9" type="ORF">AXG93_2062s1210</name>
</gene>
<dbReference type="SMART" id="SM00702">
    <property type="entry name" value="P4Hc"/>
    <property type="match status" value="1"/>
</dbReference>
<evidence type="ECO:0000256" key="2">
    <source>
        <dbReference type="ARBA" id="ARBA00022723"/>
    </source>
</evidence>
<keyword evidence="6" id="KW-0408">Iron</keyword>
<evidence type="ECO:0000256" key="3">
    <source>
        <dbReference type="ARBA" id="ARBA00022896"/>
    </source>
</evidence>
<dbReference type="PANTHER" id="PTHR24014:SF4">
    <property type="entry name" value="2-OXOGLUTARATE AND IRON-DEPENDENT OXYGENASE DOMAIN-CONTAINING PROTEIN 2"/>
    <property type="match status" value="1"/>
</dbReference>
<organism evidence="9 10">
    <name type="scientific">Marchantia polymorpha subsp. ruderalis</name>
    <dbReference type="NCBI Taxonomy" id="1480154"/>
    <lineage>
        <taxon>Eukaryota</taxon>
        <taxon>Viridiplantae</taxon>
        <taxon>Streptophyta</taxon>
        <taxon>Embryophyta</taxon>
        <taxon>Marchantiophyta</taxon>
        <taxon>Marchantiopsida</taxon>
        <taxon>Marchantiidae</taxon>
        <taxon>Marchantiales</taxon>
        <taxon>Marchantiaceae</taxon>
        <taxon>Marchantia</taxon>
    </lineage>
</organism>
<feature type="compositionally biased region" description="Polar residues" evidence="7">
    <location>
        <begin position="28"/>
        <end position="37"/>
    </location>
</feature>
<dbReference type="PANTHER" id="PTHR24014">
    <property type="entry name" value="2-OXOGLUTARATE AND IRON-DEPENDENT OXYGENASE DOMAIN-CONTAINING PROTEIN 2"/>
    <property type="match status" value="1"/>
</dbReference>
<keyword evidence="5" id="KW-0560">Oxidoreductase</keyword>
<dbReference type="GO" id="GO:0031418">
    <property type="term" value="F:L-ascorbic acid binding"/>
    <property type="evidence" value="ECO:0007669"/>
    <property type="project" value="UniProtKB-KW"/>
</dbReference>
<feature type="region of interest" description="Disordered" evidence="7">
    <location>
        <begin position="1"/>
        <end position="70"/>
    </location>
</feature>
<feature type="compositionally biased region" description="Basic and acidic residues" evidence="7">
    <location>
        <begin position="39"/>
        <end position="48"/>
    </location>
</feature>
<keyword evidence="10" id="KW-1185">Reference proteome</keyword>
<dbReference type="PROSITE" id="PS51471">
    <property type="entry name" value="FE2OG_OXY"/>
    <property type="match status" value="1"/>
</dbReference>
<dbReference type="InterPro" id="IPR005123">
    <property type="entry name" value="Oxoglu/Fe-dep_dioxygenase_dom"/>
</dbReference>
<evidence type="ECO:0000313" key="10">
    <source>
        <dbReference type="Proteomes" id="UP000077202"/>
    </source>
</evidence>
<dbReference type="Gene3D" id="2.60.120.620">
    <property type="entry name" value="q2cbj1_9rhob like domain"/>
    <property type="match status" value="1"/>
</dbReference>
<feature type="compositionally biased region" description="Basic residues" evidence="7">
    <location>
        <begin position="14"/>
        <end position="27"/>
    </location>
</feature>
<dbReference type="InterPro" id="IPR006620">
    <property type="entry name" value="Pro_4_hyd_alph"/>
</dbReference>
<evidence type="ECO:0000256" key="5">
    <source>
        <dbReference type="ARBA" id="ARBA00023002"/>
    </source>
</evidence>
<comment type="caution">
    <text evidence="9">The sequence shown here is derived from an EMBL/GenBank/DDBJ whole genome shotgun (WGS) entry which is preliminary data.</text>
</comment>
<accession>A0A176VE63</accession>
<dbReference type="GO" id="GO:0051213">
    <property type="term" value="F:dioxygenase activity"/>
    <property type="evidence" value="ECO:0007669"/>
    <property type="project" value="UniProtKB-KW"/>
</dbReference>
<keyword evidence="4" id="KW-0223">Dioxygenase</keyword>
<feature type="domain" description="Fe2OG dioxygenase" evidence="8">
    <location>
        <begin position="297"/>
        <end position="396"/>
    </location>
</feature>
<dbReference type="GO" id="GO:0016705">
    <property type="term" value="F:oxidoreductase activity, acting on paired donors, with incorporation or reduction of molecular oxygen"/>
    <property type="evidence" value="ECO:0007669"/>
    <property type="project" value="InterPro"/>
</dbReference>
<dbReference type="EMBL" id="LVLJ01003929">
    <property type="protein sequence ID" value="OAE19110.1"/>
    <property type="molecule type" value="Genomic_DNA"/>
</dbReference>
<dbReference type="Pfam" id="PF25238">
    <property type="entry name" value="OGFOD2-like"/>
    <property type="match status" value="1"/>
</dbReference>
<proteinExistence type="predicted"/>
<evidence type="ECO:0000256" key="7">
    <source>
        <dbReference type="SAM" id="MobiDB-lite"/>
    </source>
</evidence>
<dbReference type="Proteomes" id="UP000077202">
    <property type="component" value="Unassembled WGS sequence"/>
</dbReference>
<evidence type="ECO:0000313" key="9">
    <source>
        <dbReference type="EMBL" id="OAE19110.1"/>
    </source>
</evidence>
<keyword evidence="3" id="KW-0847">Vitamin C</keyword>
<protein>
    <recommendedName>
        <fullName evidence="8">Fe2OG dioxygenase domain-containing protein</fullName>
    </recommendedName>
</protein>
<dbReference type="AlphaFoldDB" id="A0A176VE63"/>
<evidence type="ECO:0000256" key="4">
    <source>
        <dbReference type="ARBA" id="ARBA00022964"/>
    </source>
</evidence>
<reference evidence="9" key="1">
    <citation type="submission" date="2016-03" db="EMBL/GenBank/DDBJ databases">
        <title>Mechanisms controlling the formation of the plant cell surface in tip-growing cells are functionally conserved among land plants.</title>
        <authorList>
            <person name="Honkanen S."/>
            <person name="Jones V.A."/>
            <person name="Morieri G."/>
            <person name="Champion C."/>
            <person name="Hetherington A.J."/>
            <person name="Kelly S."/>
            <person name="Saint-Marcoux D."/>
            <person name="Proust H."/>
            <person name="Prescott H."/>
            <person name="Dolan L."/>
        </authorList>
    </citation>
    <scope>NUCLEOTIDE SEQUENCE [LARGE SCALE GENOMIC DNA]</scope>
    <source>
        <tissue evidence="9">Whole gametophyte</tissue>
    </source>
</reference>
<evidence type="ECO:0000256" key="6">
    <source>
        <dbReference type="ARBA" id="ARBA00023004"/>
    </source>
</evidence>
<evidence type="ECO:0000256" key="1">
    <source>
        <dbReference type="ARBA" id="ARBA00001961"/>
    </source>
</evidence>
<dbReference type="GO" id="GO:0005506">
    <property type="term" value="F:iron ion binding"/>
    <property type="evidence" value="ECO:0007669"/>
    <property type="project" value="InterPro"/>
</dbReference>
<evidence type="ECO:0000259" key="8">
    <source>
        <dbReference type="PROSITE" id="PS51471"/>
    </source>
</evidence>
<comment type="cofactor">
    <cofactor evidence="1">
        <name>L-ascorbate</name>
        <dbReference type="ChEBI" id="CHEBI:38290"/>
    </cofactor>
</comment>